<feature type="region of interest" description="Disordered" evidence="1">
    <location>
        <begin position="28"/>
        <end position="143"/>
    </location>
</feature>
<name>A0A7R8WQ78_9CRUS</name>
<feature type="compositionally biased region" description="Polar residues" evidence="1">
    <location>
        <begin position="184"/>
        <end position="200"/>
    </location>
</feature>
<dbReference type="AlphaFoldDB" id="A0A7R8WQ78"/>
<evidence type="ECO:0000313" key="2">
    <source>
        <dbReference type="EMBL" id="CAD7236071.1"/>
    </source>
</evidence>
<feature type="compositionally biased region" description="Acidic residues" evidence="1">
    <location>
        <begin position="114"/>
        <end position="136"/>
    </location>
</feature>
<accession>A0A7R8WQ78</accession>
<feature type="non-terminal residue" evidence="2">
    <location>
        <position position="1"/>
    </location>
</feature>
<reference evidence="2" key="1">
    <citation type="submission" date="2020-11" db="EMBL/GenBank/DDBJ databases">
        <authorList>
            <person name="Tran Van P."/>
        </authorList>
    </citation>
    <scope>NUCLEOTIDE SEQUENCE</scope>
</reference>
<feature type="region of interest" description="Disordered" evidence="1">
    <location>
        <begin position="184"/>
        <end position="218"/>
    </location>
</feature>
<organism evidence="2">
    <name type="scientific">Cyprideis torosa</name>
    <dbReference type="NCBI Taxonomy" id="163714"/>
    <lineage>
        <taxon>Eukaryota</taxon>
        <taxon>Metazoa</taxon>
        <taxon>Ecdysozoa</taxon>
        <taxon>Arthropoda</taxon>
        <taxon>Crustacea</taxon>
        <taxon>Oligostraca</taxon>
        <taxon>Ostracoda</taxon>
        <taxon>Podocopa</taxon>
        <taxon>Podocopida</taxon>
        <taxon>Cytherocopina</taxon>
        <taxon>Cytheroidea</taxon>
        <taxon>Cytherideidae</taxon>
        <taxon>Cyprideis</taxon>
    </lineage>
</organism>
<gene>
    <name evidence="2" type="ORF">CTOB1V02_LOCUS13886</name>
</gene>
<protein>
    <submittedName>
        <fullName evidence="2">Uncharacterized protein</fullName>
    </submittedName>
</protein>
<feature type="compositionally biased region" description="Basic residues" evidence="1">
    <location>
        <begin position="40"/>
        <end position="49"/>
    </location>
</feature>
<proteinExistence type="predicted"/>
<evidence type="ECO:0000256" key="1">
    <source>
        <dbReference type="SAM" id="MobiDB-lite"/>
    </source>
</evidence>
<feature type="compositionally biased region" description="Acidic residues" evidence="1">
    <location>
        <begin position="54"/>
        <end position="82"/>
    </location>
</feature>
<sequence length="261" mass="29969">EFGFDTPLPSVSHPNLVEEIERTREMFRKGLGSYSDSPHHMYHHSHLNHRQMEEEYESEEDSQMESEEEQEDPQMESEEEESVGGGGPPSVEVIPQIIDLSSPNPAQSTPPPANEEEEEVEQEMEEVAAVGQEEDETRQSDVENFDDFYIEWEREQNKENISPSNEEFRKRPFKKRLPWIEISPTTPLQSDPLLSSTVGETSPPLLQPSVDPTPPNISPVVSESFDAWILPTEPFPLPLEQEQLIDELLRFLPSNWETMEL</sequence>
<dbReference type="EMBL" id="OB676374">
    <property type="protein sequence ID" value="CAD7236071.1"/>
    <property type="molecule type" value="Genomic_DNA"/>
</dbReference>